<reference evidence="2" key="1">
    <citation type="submission" date="2019-11" db="EMBL/GenBank/DDBJ databases">
        <title>Genomes of ocular Pseudomonas aeruginosa isolates.</title>
        <authorList>
            <person name="Khan M."/>
            <person name="Rice S.A."/>
            <person name="Willcox M.D.P."/>
            <person name="Stapleton F."/>
        </authorList>
    </citation>
    <scope>NUCLEOTIDE SEQUENCE</scope>
    <source>
        <strain evidence="2">PA206</strain>
    </source>
</reference>
<dbReference type="SUPFAM" id="SSF51182">
    <property type="entry name" value="RmlC-like cupins"/>
    <property type="match status" value="1"/>
</dbReference>
<proteinExistence type="predicted"/>
<dbReference type="CDD" id="cd20302">
    <property type="entry name" value="cupin_DAD"/>
    <property type="match status" value="1"/>
</dbReference>
<evidence type="ECO:0000259" key="1">
    <source>
        <dbReference type="Pfam" id="PF12973"/>
    </source>
</evidence>
<name>A0A6A9K577_PSEAI</name>
<dbReference type="GO" id="GO:0051213">
    <property type="term" value="F:dioxygenase activity"/>
    <property type="evidence" value="ECO:0007669"/>
    <property type="project" value="UniProtKB-KW"/>
</dbReference>
<dbReference type="InterPro" id="IPR025979">
    <property type="entry name" value="ChrR-like_cupin_dom"/>
</dbReference>
<organism evidence="2">
    <name type="scientific">Pseudomonas aeruginosa</name>
    <dbReference type="NCBI Taxonomy" id="287"/>
    <lineage>
        <taxon>Bacteria</taxon>
        <taxon>Pseudomonadati</taxon>
        <taxon>Pseudomonadota</taxon>
        <taxon>Gammaproteobacteria</taxon>
        <taxon>Pseudomonadales</taxon>
        <taxon>Pseudomonadaceae</taxon>
        <taxon>Pseudomonas</taxon>
    </lineage>
</organism>
<feature type="domain" description="ChrR-like cupin" evidence="1">
    <location>
        <begin position="30"/>
        <end position="124"/>
    </location>
</feature>
<sequence length="172" mass="19332">MAMPTPIFDHKRLLTLDTHDLPIYEDALAPYFPGVDVQPLYLDPNQGVWALRVIFRPGVRLPCHYHTGPVHLFTLSGKWNYLEYPESPQTAGCYLYEPGGSIHTFSVPADNTEPTDTLMVVHGANVNFDQGGNYVNIMDAGDIMQTIERLIRERGLEPARYIRPGQAGYTVD</sequence>
<dbReference type="InterPro" id="IPR011051">
    <property type="entry name" value="RmlC_Cupin_sf"/>
</dbReference>
<dbReference type="Gene3D" id="2.60.120.10">
    <property type="entry name" value="Jelly Rolls"/>
    <property type="match status" value="1"/>
</dbReference>
<dbReference type="EMBL" id="WOAJ01000011">
    <property type="protein sequence ID" value="MUI60697.1"/>
    <property type="molecule type" value="Genomic_DNA"/>
</dbReference>
<accession>A0A6A9K577</accession>
<keyword evidence="2" id="KW-0223">Dioxygenase</keyword>
<protein>
    <submittedName>
        <fullName evidence="2">2,4'-dihydroxyacetophenone dioxygenase</fullName>
    </submittedName>
</protein>
<dbReference type="AlphaFoldDB" id="A0A6A9K577"/>
<gene>
    <name evidence="2" type="ORF">GNQ20_23120</name>
</gene>
<comment type="caution">
    <text evidence="2">The sequence shown here is derived from an EMBL/GenBank/DDBJ whole genome shotgun (WGS) entry which is preliminary data.</text>
</comment>
<dbReference type="InterPro" id="IPR014710">
    <property type="entry name" value="RmlC-like_jellyroll"/>
</dbReference>
<keyword evidence="2" id="KW-0560">Oxidoreductase</keyword>
<dbReference type="RefSeq" id="WP_033969465.1">
    <property type="nucleotide sequence ID" value="NZ_BSBA01000007.1"/>
</dbReference>
<evidence type="ECO:0000313" key="2">
    <source>
        <dbReference type="EMBL" id="MUI60697.1"/>
    </source>
</evidence>
<dbReference type="Pfam" id="PF12973">
    <property type="entry name" value="Cupin_7"/>
    <property type="match status" value="1"/>
</dbReference>